<dbReference type="GeneID" id="22577938"/>
<gene>
    <name evidence="2" type="ORF">LPMP_321970</name>
</gene>
<evidence type="ECO:0008006" key="4">
    <source>
        <dbReference type="Google" id="ProtNLM"/>
    </source>
</evidence>
<organism evidence="2 3">
    <name type="scientific">Leishmania panamensis</name>
    <dbReference type="NCBI Taxonomy" id="5679"/>
    <lineage>
        <taxon>Eukaryota</taxon>
        <taxon>Discoba</taxon>
        <taxon>Euglenozoa</taxon>
        <taxon>Kinetoplastea</taxon>
        <taxon>Metakinetoplastina</taxon>
        <taxon>Trypanosomatida</taxon>
        <taxon>Trypanosomatidae</taxon>
        <taxon>Leishmaniinae</taxon>
        <taxon>Leishmania</taxon>
        <taxon>Leishmania guyanensis species complex</taxon>
    </lineage>
</organism>
<dbReference type="RefSeq" id="XP_010701882.1">
    <property type="nucleotide sequence ID" value="XM_010703580.1"/>
</dbReference>
<evidence type="ECO:0000313" key="2">
    <source>
        <dbReference type="EMBL" id="AIO01082.1"/>
    </source>
</evidence>
<feature type="compositionally biased region" description="Low complexity" evidence="1">
    <location>
        <begin position="55"/>
        <end position="68"/>
    </location>
</feature>
<dbReference type="CDD" id="cd22928">
    <property type="entry name" value="HFD_POLE3_DPB4"/>
    <property type="match status" value="1"/>
</dbReference>
<sequence length="158" mass="16404">MSAGAFHTMSRLSDKNSEMTVSLTHSGESVARKGSLGAVTAVDIDPMSDSGHARMPSSKSSGPGSSMKARSLAAGQVNRIVDGALPEGISVSRDARIALQKCATISFFYLACLGDSSRKATGSTRTTLNVQDIRGAMEAAGMAHLLPLMSMAAKRGRD</sequence>
<dbReference type="SUPFAM" id="SSF47113">
    <property type="entry name" value="Histone-fold"/>
    <property type="match status" value="1"/>
</dbReference>
<dbReference type="KEGG" id="lpan:LPMP_321970"/>
<dbReference type="VEuPathDB" id="TriTrypDB:LPMP_321970"/>
<dbReference type="Proteomes" id="UP000063063">
    <property type="component" value="Chromosome 32"/>
</dbReference>
<dbReference type="EMBL" id="CP009401">
    <property type="protein sequence ID" value="AIO01082.1"/>
    <property type="molecule type" value="Genomic_DNA"/>
</dbReference>
<feature type="region of interest" description="Disordered" evidence="1">
    <location>
        <begin position="43"/>
        <end position="71"/>
    </location>
</feature>
<protein>
    <recommendedName>
        <fullName evidence="4">Transcription factor CBF/NF-Y/archaeal histone domain-containing protein</fullName>
    </recommendedName>
</protein>
<accession>A0A088SGZ6</accession>
<dbReference type="GO" id="GO:0046982">
    <property type="term" value="F:protein heterodimerization activity"/>
    <property type="evidence" value="ECO:0007669"/>
    <property type="project" value="InterPro"/>
</dbReference>
<name>A0A088SGZ6_LEIPA</name>
<dbReference type="AlphaFoldDB" id="A0A088SGZ6"/>
<evidence type="ECO:0000313" key="3">
    <source>
        <dbReference type="Proteomes" id="UP000063063"/>
    </source>
</evidence>
<dbReference type="InterPro" id="IPR009072">
    <property type="entry name" value="Histone-fold"/>
</dbReference>
<dbReference type="VEuPathDB" id="TriTrypDB:LPAL13_320025200"/>
<dbReference type="eggNOG" id="ENOG502S8NE">
    <property type="taxonomic scope" value="Eukaryota"/>
</dbReference>
<dbReference type="OrthoDB" id="1707486at2759"/>
<dbReference type="Gene3D" id="1.10.20.10">
    <property type="entry name" value="Histone, subunit A"/>
    <property type="match status" value="1"/>
</dbReference>
<proteinExistence type="predicted"/>
<keyword evidence="3" id="KW-1185">Reference proteome</keyword>
<evidence type="ECO:0000256" key="1">
    <source>
        <dbReference type="SAM" id="MobiDB-lite"/>
    </source>
</evidence>
<reference evidence="2 3" key="1">
    <citation type="journal article" date="2015" name="Sci. Rep.">
        <title>The genome of Leishmania panamensis: insights into genomics of the L. (Viannia) subgenus.</title>
        <authorList>
            <person name="Llanes A."/>
            <person name="Restrepo C.M."/>
            <person name="Vecchio G.D."/>
            <person name="Anguizola F.J."/>
            <person name="Lleonart R."/>
        </authorList>
    </citation>
    <scope>NUCLEOTIDE SEQUENCE [LARGE SCALE GENOMIC DNA]</scope>
    <source>
        <strain evidence="2 3">MHOM/PA/94/PSC-1</strain>
    </source>
</reference>